<protein>
    <recommendedName>
        <fullName evidence="2">Outer membrane protein beta-barrel domain-containing protein</fullName>
    </recommendedName>
</protein>
<accession>A0A486XUL7</accession>
<dbReference type="AlphaFoldDB" id="A0A486XUL7"/>
<evidence type="ECO:0000313" key="1">
    <source>
        <dbReference type="EMBL" id="VHO06164.1"/>
    </source>
</evidence>
<reference evidence="1" key="1">
    <citation type="submission" date="2019-04" db="EMBL/GenBank/DDBJ databases">
        <authorList>
            <person name="Brambilla D."/>
        </authorList>
    </citation>
    <scope>NUCLEOTIDE SEQUENCE</scope>
    <source>
        <strain evidence="1">BAL1</strain>
    </source>
</reference>
<gene>
    <name evidence="1" type="ORF">BAL341_3202</name>
</gene>
<proteinExistence type="predicted"/>
<name>A0A486XUL7_9GAMM</name>
<organism evidence="1">
    <name type="scientific">Rheinheimera sp. BAL341</name>
    <dbReference type="NCBI Taxonomy" id="1708203"/>
    <lineage>
        <taxon>Bacteria</taxon>
        <taxon>Pseudomonadati</taxon>
        <taxon>Pseudomonadota</taxon>
        <taxon>Gammaproteobacteria</taxon>
        <taxon>Chromatiales</taxon>
        <taxon>Chromatiaceae</taxon>
        <taxon>Rheinheimera</taxon>
    </lineage>
</organism>
<sequence>MLGYRVSPRLLIYGGPYLYKGKLKGEQFLTLTENNSETELIIDLDSTGRNLGLNLALQFNFGKYFVLQTEVVSSRLTWANVNKQANQINIMAGVQF</sequence>
<evidence type="ECO:0008006" key="2">
    <source>
        <dbReference type="Google" id="ProtNLM"/>
    </source>
</evidence>
<dbReference type="EMBL" id="CAAJGR010000023">
    <property type="protein sequence ID" value="VHO06164.1"/>
    <property type="molecule type" value="Genomic_DNA"/>
</dbReference>